<dbReference type="SUPFAM" id="SSF141571">
    <property type="entry name" value="Pentapeptide repeat-like"/>
    <property type="match status" value="1"/>
</dbReference>
<gene>
    <name evidence="2" type="ORF">Sspor_03210</name>
</gene>
<dbReference type="Proteomes" id="UP000608522">
    <property type="component" value="Unassembled WGS sequence"/>
</dbReference>
<dbReference type="PANTHER" id="PTHR47485">
    <property type="entry name" value="THYLAKOID LUMENAL 17.4 KDA PROTEIN, CHLOROPLASTIC"/>
    <property type="match status" value="1"/>
</dbReference>
<comment type="caution">
    <text evidence="2">The sequence shown here is derived from an EMBL/GenBank/DDBJ whole genome shotgun (WGS) entry which is preliminary data.</text>
</comment>
<evidence type="ECO:0008006" key="4">
    <source>
        <dbReference type="Google" id="ProtNLM"/>
    </source>
</evidence>
<proteinExistence type="predicted"/>
<name>A0ABQ3T439_9ACTN</name>
<organism evidence="2 3">
    <name type="scientific">Streptomyces spororaveus</name>
    <dbReference type="NCBI Taxonomy" id="284039"/>
    <lineage>
        <taxon>Bacteria</taxon>
        <taxon>Bacillati</taxon>
        <taxon>Actinomycetota</taxon>
        <taxon>Actinomycetes</taxon>
        <taxon>Kitasatosporales</taxon>
        <taxon>Streptomycetaceae</taxon>
        <taxon>Streptomyces</taxon>
    </lineage>
</organism>
<sequence>MASTLPGLAALAAALFTWMQVGQASKELRVSEEGQITNRFNSAVVNLGASSLHVRIGGIYALGRIMQDSARDEPAVTSVLSAYIRDKVPRNFEKPEDPAVLPADVAAALTVLANRPVEPLPSIPHLTFVNLTGLNDGSLPLFKGTGLTKRNFRYADLGGSDLSGVLLSNFDFHHAILAAVNWENSHLAKCDLSEAILRGANLANVNFYYSNLSHADLGHADLSGAAIRHDTTFSNADFSAADLTNADLNHGILTGVKLAKANLTHTNLSGADLRGADLRDVDFSTADLRGADLRGAKLSGADLEGSKMDKNTLGVPQ</sequence>
<keyword evidence="3" id="KW-1185">Reference proteome</keyword>
<evidence type="ECO:0000313" key="3">
    <source>
        <dbReference type="Proteomes" id="UP000608522"/>
    </source>
</evidence>
<dbReference type="PANTHER" id="PTHR47485:SF1">
    <property type="entry name" value="THYLAKOID LUMENAL 17.4 KDA PROTEIN, CHLOROPLASTIC"/>
    <property type="match status" value="1"/>
</dbReference>
<dbReference type="RefSeq" id="WP_202197338.1">
    <property type="nucleotide sequence ID" value="NZ_BAAATO010000071.1"/>
</dbReference>
<protein>
    <recommendedName>
        <fullName evidence="4">Pentapeptide repeat protein</fullName>
    </recommendedName>
</protein>
<reference evidence="3" key="1">
    <citation type="submission" date="2023-07" db="EMBL/GenBank/DDBJ databases">
        <title>Whole genome shotgun sequence of Streptomyces spororaveus NBRC 15456.</title>
        <authorList>
            <person name="Komaki H."/>
            <person name="Tamura T."/>
        </authorList>
    </citation>
    <scope>NUCLEOTIDE SEQUENCE [LARGE SCALE GENOMIC DNA]</scope>
    <source>
        <strain evidence="3">NBRC 15456</strain>
    </source>
</reference>
<dbReference type="InterPro" id="IPR001646">
    <property type="entry name" value="5peptide_repeat"/>
</dbReference>
<accession>A0ABQ3T439</accession>
<dbReference type="EMBL" id="BNED01000003">
    <property type="protein sequence ID" value="GHI74760.1"/>
    <property type="molecule type" value="Genomic_DNA"/>
</dbReference>
<dbReference type="Pfam" id="PF00805">
    <property type="entry name" value="Pentapeptide"/>
    <property type="match status" value="2"/>
</dbReference>
<evidence type="ECO:0000256" key="1">
    <source>
        <dbReference type="ARBA" id="ARBA00022737"/>
    </source>
</evidence>
<dbReference type="Gene3D" id="2.160.20.80">
    <property type="entry name" value="E3 ubiquitin-protein ligase SopA"/>
    <property type="match status" value="2"/>
</dbReference>
<evidence type="ECO:0000313" key="2">
    <source>
        <dbReference type="EMBL" id="GHI74760.1"/>
    </source>
</evidence>
<keyword evidence="1" id="KW-0677">Repeat</keyword>